<dbReference type="Proteomes" id="UP000814033">
    <property type="component" value="Unassembled WGS sequence"/>
</dbReference>
<organism evidence="1 2">
    <name type="scientific">Auriscalpium vulgare</name>
    <dbReference type="NCBI Taxonomy" id="40419"/>
    <lineage>
        <taxon>Eukaryota</taxon>
        <taxon>Fungi</taxon>
        <taxon>Dikarya</taxon>
        <taxon>Basidiomycota</taxon>
        <taxon>Agaricomycotina</taxon>
        <taxon>Agaricomycetes</taxon>
        <taxon>Russulales</taxon>
        <taxon>Auriscalpiaceae</taxon>
        <taxon>Auriscalpium</taxon>
    </lineage>
</organism>
<proteinExistence type="predicted"/>
<accession>A0ACB8R3A0</accession>
<keyword evidence="2" id="KW-1185">Reference proteome</keyword>
<evidence type="ECO:0000313" key="2">
    <source>
        <dbReference type="Proteomes" id="UP000814033"/>
    </source>
</evidence>
<reference evidence="1" key="1">
    <citation type="submission" date="2021-02" db="EMBL/GenBank/DDBJ databases">
        <authorList>
            <consortium name="DOE Joint Genome Institute"/>
            <person name="Ahrendt S."/>
            <person name="Looney B.P."/>
            <person name="Miyauchi S."/>
            <person name="Morin E."/>
            <person name="Drula E."/>
            <person name="Courty P.E."/>
            <person name="Chicoki N."/>
            <person name="Fauchery L."/>
            <person name="Kohler A."/>
            <person name="Kuo A."/>
            <person name="Labutti K."/>
            <person name="Pangilinan J."/>
            <person name="Lipzen A."/>
            <person name="Riley R."/>
            <person name="Andreopoulos W."/>
            <person name="He G."/>
            <person name="Johnson J."/>
            <person name="Barry K.W."/>
            <person name="Grigoriev I.V."/>
            <person name="Nagy L."/>
            <person name="Hibbett D."/>
            <person name="Henrissat B."/>
            <person name="Matheny P.B."/>
            <person name="Labbe J."/>
            <person name="Martin F."/>
        </authorList>
    </citation>
    <scope>NUCLEOTIDE SEQUENCE</scope>
    <source>
        <strain evidence="1">FP105234-sp</strain>
    </source>
</reference>
<sequence length="746" mass="83813">MRYSPDTVEFAQIVQILNKPAYQVIRSSLPMPTDRTLEQRRAREIQFPIGITPRTFQLIVDRLKQLSYTGPVGLACDDTKLHAALRPYWDQQRKCHVLLGGVGEPLVIVDPENLSAELQKGRIQKATKIRVWTIQIPLPGVSTMVLAALAISETEDASSLFGYLKTILKGLLSHGINVVSYAADGTSTERLVQRALSDWAVDYNDYQILHPRGRAPLNLHIPLVGAQRQPIALIQDSNHGRKTYRNNAFSGARILTLGNFTTLYSHFRMAAHEDSGTLYRRDVEKMDRQDDNAATRLFSGHTLHWFNSTHSELVGTIVYLFVFGELIDAYQNRFLPLLERVEMVLRAHYFMEMWDKFLTSAGYAKSKHFLSSEARDITHFLVNGFLQLVIIYRDHLQAEYPLLPWLLSTEVCEHVFGICRQIVKDFTLQDFHYMVPKLSVRLRQHFFLSHTSDGKERASGYNHTYTDSRKLDLANLAAFPSDFDIRTASETAFDGAEGLWAELGVRIEAQVGRRERPVGNRVPPIDSWWDDEDPTDSDDNDSDEDEESEIRQIEDALAMAQNHTLTHQREEEVNGLTYAAAALIAQTSMTILEMPEESEHDRQSEAAKIADHLAQMTLPSVRDPHERNDATGAVIYDHLVRLRLEHHTMQAEKGVRTRAYRSDAADRADATPGVSAAHPEQKLLLHKIREILHGVGDRGVGTGMERSARWRLGASGAKDGEVAGPAAGSAANAFAVATAAAVKVRD</sequence>
<evidence type="ECO:0000313" key="1">
    <source>
        <dbReference type="EMBL" id="KAI0038584.1"/>
    </source>
</evidence>
<gene>
    <name evidence="1" type="ORF">FA95DRAFT_1505344</name>
</gene>
<dbReference type="EMBL" id="MU276460">
    <property type="protein sequence ID" value="KAI0038584.1"/>
    <property type="molecule type" value="Genomic_DNA"/>
</dbReference>
<protein>
    <submittedName>
        <fullName evidence="1">Uncharacterized protein</fullName>
    </submittedName>
</protein>
<name>A0ACB8R3A0_9AGAM</name>
<reference evidence="1" key="2">
    <citation type="journal article" date="2022" name="New Phytol.">
        <title>Evolutionary transition to the ectomycorrhizal habit in the genomes of a hyperdiverse lineage of mushroom-forming fungi.</title>
        <authorList>
            <person name="Looney B."/>
            <person name="Miyauchi S."/>
            <person name="Morin E."/>
            <person name="Drula E."/>
            <person name="Courty P.E."/>
            <person name="Kohler A."/>
            <person name="Kuo A."/>
            <person name="LaButti K."/>
            <person name="Pangilinan J."/>
            <person name="Lipzen A."/>
            <person name="Riley R."/>
            <person name="Andreopoulos W."/>
            <person name="He G."/>
            <person name="Johnson J."/>
            <person name="Nolan M."/>
            <person name="Tritt A."/>
            <person name="Barry K.W."/>
            <person name="Grigoriev I.V."/>
            <person name="Nagy L.G."/>
            <person name="Hibbett D."/>
            <person name="Henrissat B."/>
            <person name="Matheny P.B."/>
            <person name="Labbe J."/>
            <person name="Martin F.M."/>
        </authorList>
    </citation>
    <scope>NUCLEOTIDE SEQUENCE</scope>
    <source>
        <strain evidence="1">FP105234-sp</strain>
    </source>
</reference>
<comment type="caution">
    <text evidence="1">The sequence shown here is derived from an EMBL/GenBank/DDBJ whole genome shotgun (WGS) entry which is preliminary data.</text>
</comment>